<dbReference type="PANTHER" id="PTHR48098">
    <property type="entry name" value="ENTEROCHELIN ESTERASE-RELATED"/>
    <property type="match status" value="1"/>
</dbReference>
<keyword evidence="1" id="KW-0472">Membrane</keyword>
<feature type="transmembrane region" description="Helical" evidence="1">
    <location>
        <begin position="84"/>
        <end position="104"/>
    </location>
</feature>
<dbReference type="Proteomes" id="UP000292568">
    <property type="component" value="Unassembled WGS sequence"/>
</dbReference>
<keyword evidence="1" id="KW-1133">Transmembrane helix</keyword>
<dbReference type="InterPro" id="IPR050583">
    <property type="entry name" value="Mycobacterial_A85_antigen"/>
</dbReference>
<feature type="transmembrane region" description="Helical" evidence="1">
    <location>
        <begin position="111"/>
        <end position="132"/>
    </location>
</feature>
<feature type="transmembrane region" description="Helical" evidence="1">
    <location>
        <begin position="53"/>
        <end position="78"/>
    </location>
</feature>
<evidence type="ECO:0000313" key="3">
    <source>
        <dbReference type="Proteomes" id="UP000292568"/>
    </source>
</evidence>
<dbReference type="Pfam" id="PF00756">
    <property type="entry name" value="Esterase"/>
    <property type="match status" value="1"/>
</dbReference>
<dbReference type="SUPFAM" id="SSF53474">
    <property type="entry name" value="alpha/beta-Hydrolases"/>
    <property type="match status" value="1"/>
</dbReference>
<dbReference type="GO" id="GO:0016747">
    <property type="term" value="F:acyltransferase activity, transferring groups other than amino-acyl groups"/>
    <property type="evidence" value="ECO:0007669"/>
    <property type="project" value="TreeGrafter"/>
</dbReference>
<gene>
    <name evidence="2" type="ORF">PG2093B_0645</name>
</gene>
<evidence type="ECO:0000256" key="1">
    <source>
        <dbReference type="SAM" id="Phobius"/>
    </source>
</evidence>
<keyword evidence="1" id="KW-0812">Transmembrane</keyword>
<comment type="caution">
    <text evidence="2">The sequence shown here is derived from an EMBL/GenBank/DDBJ whole genome shotgun (WGS) entry which is preliminary data.</text>
</comment>
<accession>A0A4Q5A150</accession>
<proteinExistence type="predicted"/>
<feature type="transmembrane region" description="Helical" evidence="1">
    <location>
        <begin position="20"/>
        <end position="41"/>
    </location>
</feature>
<name>A0A4Q5A150_9BIFI</name>
<dbReference type="InterPro" id="IPR029058">
    <property type="entry name" value="AB_hydrolase_fold"/>
</dbReference>
<dbReference type="RefSeq" id="WP_129897264.1">
    <property type="nucleotide sequence ID" value="NZ_RYUH01000009.1"/>
</dbReference>
<reference evidence="2 3" key="1">
    <citation type="submission" date="2018-12" db="EMBL/GenBank/DDBJ databases">
        <title>Unveiling genomic diversity among members of the Bifidobacterium pseudolongum species, a widely distributed gut commensal of the animal kingdom.</title>
        <authorList>
            <person name="Lugli G.A."/>
            <person name="Duranti S."/>
            <person name="Albert K."/>
            <person name="Mancabelli L."/>
            <person name="Napoli S."/>
            <person name="Viappiani A."/>
            <person name="Anzalone R."/>
            <person name="Longhi G."/>
            <person name="Milani C."/>
            <person name="Turroni F."/>
            <person name="Alessandri G."/>
            <person name="Sela D.A."/>
            <person name="Van Sinderen D."/>
            <person name="Ventura M."/>
        </authorList>
    </citation>
    <scope>NUCLEOTIDE SEQUENCE [LARGE SCALE GENOMIC DNA]</scope>
    <source>
        <strain evidence="2 3">2093B</strain>
    </source>
</reference>
<dbReference type="InterPro" id="IPR000801">
    <property type="entry name" value="Esterase-like"/>
</dbReference>
<dbReference type="AlphaFoldDB" id="A0A4Q5A150"/>
<dbReference type="EMBL" id="RYUH01000009">
    <property type="protein sequence ID" value="RYQ11043.1"/>
    <property type="molecule type" value="Genomic_DNA"/>
</dbReference>
<evidence type="ECO:0000313" key="2">
    <source>
        <dbReference type="EMBL" id="RYQ11043.1"/>
    </source>
</evidence>
<sequence length="461" mass="48579">MVQSTGWDAVYQTRITHGWLPYAVWAMLAVGLVVLTISQIAAGKRRSVVKQAVVALGCACVGGAITWFISDGIVLFGVELGWEVIVAAAGGFFLAGAFISAAVMTHGWKRALSIAMVPLTVVGAGLRINAIYGEFQTMGSLVDYSPYPPLEAAHVSHATVSVAQWDAQVRSGSVRPAAEGKLFNATIPATRSGFQARHAVVWLPPAALAAHPPVLPVLVMLSGQPGSPTRFFGASNTVAVLTQYAREHNGLAPIVVSPDQNTGMMTNSLCADTTKVGKAQTYLTQDVPDWIRATLPVSGDAADWVIGGFSQGATCATQLAPNHPELYGNVLAVDGELAPNAGSRQSMIDQYFGGNAAAYDSQVPVNAIKAHAPSNQVMVLGAGERDRTSLANVSTIGAAARAAGWEVHVVKAHNSGHDWRAVNATFTVALPWLCDRMGLGPAHTSFEQYAHDHEEKVEVLT</sequence>
<dbReference type="PANTHER" id="PTHR48098:SF1">
    <property type="entry name" value="DIACYLGLYCEROL ACYLTRANSFERASE_MYCOLYLTRANSFERASE AG85A"/>
    <property type="match status" value="1"/>
</dbReference>
<protein>
    <submittedName>
        <fullName evidence="2">Esterase</fullName>
    </submittedName>
</protein>
<organism evidence="2 3">
    <name type="scientific">Bifidobacterium pseudolongum subsp. globosum</name>
    <dbReference type="NCBI Taxonomy" id="1690"/>
    <lineage>
        <taxon>Bacteria</taxon>
        <taxon>Bacillati</taxon>
        <taxon>Actinomycetota</taxon>
        <taxon>Actinomycetes</taxon>
        <taxon>Bifidobacteriales</taxon>
        <taxon>Bifidobacteriaceae</taxon>
        <taxon>Bifidobacterium</taxon>
    </lineage>
</organism>
<dbReference type="Gene3D" id="3.40.50.1820">
    <property type="entry name" value="alpha/beta hydrolase"/>
    <property type="match status" value="1"/>
</dbReference>